<accession>A0ABN8ZMX5</accession>
<evidence type="ECO:0000313" key="2">
    <source>
        <dbReference type="EMBL" id="CAI9175282.1"/>
    </source>
</evidence>
<protein>
    <submittedName>
        <fullName evidence="2">Uncharacterized protein</fullName>
    </submittedName>
</protein>
<feature type="compositionally biased region" description="Basic and acidic residues" evidence="1">
    <location>
        <begin position="1"/>
        <end position="10"/>
    </location>
</feature>
<gene>
    <name evidence="2" type="ORF">MRATA1EN1_LOCUS24244</name>
</gene>
<organism evidence="2 3">
    <name type="scientific">Rangifer tarandus platyrhynchus</name>
    <name type="common">Svalbard reindeer</name>
    <dbReference type="NCBI Taxonomy" id="3082113"/>
    <lineage>
        <taxon>Eukaryota</taxon>
        <taxon>Metazoa</taxon>
        <taxon>Chordata</taxon>
        <taxon>Craniata</taxon>
        <taxon>Vertebrata</taxon>
        <taxon>Euteleostomi</taxon>
        <taxon>Mammalia</taxon>
        <taxon>Eutheria</taxon>
        <taxon>Laurasiatheria</taxon>
        <taxon>Artiodactyla</taxon>
        <taxon>Ruminantia</taxon>
        <taxon>Pecora</taxon>
        <taxon>Cervidae</taxon>
        <taxon>Odocoileinae</taxon>
        <taxon>Rangifer</taxon>
    </lineage>
</organism>
<name>A0ABN8ZMX5_RANTA</name>
<sequence>MEVTRKKEEWTEAWEAEAEATRKGGGEAEGAGAAGLASCASVSSPGLSRELAVGFSDKYENETTQPSGLGSQEGQPSCRPSELPAPCGRDPQASQCAHAQWQWPPRRPGAHAPWASKGAGRQERPGQSDKGHRKRLPLRLAQASAMKGATKLNEPVLTEH</sequence>
<feature type="compositionally biased region" description="Basic and acidic residues" evidence="1">
    <location>
        <begin position="120"/>
        <end position="130"/>
    </location>
</feature>
<evidence type="ECO:0000256" key="1">
    <source>
        <dbReference type="SAM" id="MobiDB-lite"/>
    </source>
</evidence>
<evidence type="ECO:0000313" key="3">
    <source>
        <dbReference type="Proteomes" id="UP001176941"/>
    </source>
</evidence>
<proteinExistence type="predicted"/>
<keyword evidence="3" id="KW-1185">Reference proteome</keyword>
<feature type="compositionally biased region" description="Polar residues" evidence="1">
    <location>
        <begin position="62"/>
        <end position="75"/>
    </location>
</feature>
<reference evidence="2" key="1">
    <citation type="submission" date="2023-04" db="EMBL/GenBank/DDBJ databases">
        <authorList>
            <consortium name="ELIXIR-Norway"/>
        </authorList>
    </citation>
    <scope>NUCLEOTIDE SEQUENCE [LARGE SCALE GENOMIC DNA]</scope>
</reference>
<feature type="region of interest" description="Disordered" evidence="1">
    <location>
        <begin position="1"/>
        <end position="160"/>
    </location>
</feature>
<dbReference type="EMBL" id="OX459941">
    <property type="protein sequence ID" value="CAI9175282.1"/>
    <property type="molecule type" value="Genomic_DNA"/>
</dbReference>
<dbReference type="Proteomes" id="UP001176941">
    <property type="component" value="Chromosome 5"/>
</dbReference>